<keyword evidence="3" id="KW-1185">Reference proteome</keyword>
<dbReference type="Gene3D" id="1.25.40.10">
    <property type="entry name" value="Tetratricopeptide repeat domain"/>
    <property type="match status" value="1"/>
</dbReference>
<protein>
    <recommendedName>
        <fullName evidence="4">TPR-like protein</fullName>
    </recommendedName>
</protein>
<evidence type="ECO:0000313" key="3">
    <source>
        <dbReference type="Proteomes" id="UP001056012"/>
    </source>
</evidence>
<accession>A0A9Q9DXV3</accession>
<evidence type="ECO:0000256" key="1">
    <source>
        <dbReference type="SAM" id="MobiDB-lite"/>
    </source>
</evidence>
<dbReference type="OrthoDB" id="5328412at2759"/>
<feature type="region of interest" description="Disordered" evidence="1">
    <location>
        <begin position="181"/>
        <end position="224"/>
    </location>
</feature>
<dbReference type="InterPro" id="IPR011990">
    <property type="entry name" value="TPR-like_helical_dom_sf"/>
</dbReference>
<dbReference type="AlphaFoldDB" id="A0A9Q9DXV3"/>
<evidence type="ECO:0000313" key="2">
    <source>
        <dbReference type="EMBL" id="USP82344.1"/>
    </source>
</evidence>
<organism evidence="2 3">
    <name type="scientific">Curvularia clavata</name>
    <dbReference type="NCBI Taxonomy" id="95742"/>
    <lineage>
        <taxon>Eukaryota</taxon>
        <taxon>Fungi</taxon>
        <taxon>Dikarya</taxon>
        <taxon>Ascomycota</taxon>
        <taxon>Pezizomycotina</taxon>
        <taxon>Dothideomycetes</taxon>
        <taxon>Pleosporomycetidae</taxon>
        <taxon>Pleosporales</taxon>
        <taxon>Pleosporineae</taxon>
        <taxon>Pleosporaceae</taxon>
        <taxon>Curvularia</taxon>
    </lineage>
</organism>
<feature type="compositionally biased region" description="Basic and acidic residues" evidence="1">
    <location>
        <begin position="1"/>
        <end position="10"/>
    </location>
</feature>
<evidence type="ECO:0008006" key="4">
    <source>
        <dbReference type="Google" id="ProtNLM"/>
    </source>
</evidence>
<proteinExistence type="predicted"/>
<dbReference type="VEuPathDB" id="FungiDB:yc1106_09618"/>
<dbReference type="Proteomes" id="UP001056012">
    <property type="component" value="Chromosome 8"/>
</dbReference>
<dbReference type="EMBL" id="CP089281">
    <property type="protein sequence ID" value="USP82344.1"/>
    <property type="molecule type" value="Genomic_DNA"/>
</dbReference>
<gene>
    <name evidence="2" type="ORF">yc1106_09618</name>
</gene>
<reference evidence="2" key="1">
    <citation type="submission" date="2021-12" db="EMBL/GenBank/DDBJ databases">
        <title>Curvularia clavata genome.</title>
        <authorList>
            <person name="Cao Y."/>
        </authorList>
    </citation>
    <scope>NUCLEOTIDE SEQUENCE</scope>
    <source>
        <strain evidence="2">Yc1106</strain>
    </source>
</reference>
<dbReference type="SUPFAM" id="SSF48452">
    <property type="entry name" value="TPR-like"/>
    <property type="match status" value="1"/>
</dbReference>
<name>A0A9Q9DXV3_CURCL</name>
<feature type="region of interest" description="Disordered" evidence="1">
    <location>
        <begin position="1"/>
        <end position="23"/>
    </location>
</feature>
<sequence>MPPKRKEFLKPKPKGKLKPQEPQTENDFLEAADEFEQAAGKWRAGDAAKAARFFNRAIDMYNQGLQLHPKSFDLAYNKANLQYTITEDERIISQFGNRVALLEETLASHRFAISLNPTNTDILFNTAQVLTSLAEAGLETGTQAAGKQDARPLLEEATEIFTKCLESQQQEYTQVQAEIAKAQASAENQEAWEGERQQQPEAQEEDDEDMGTGSSDSEAPGDWATIEEPLTPESILETCTAQLSALTTLLGLYNPALDLSSIEKKAQDGLDTATNKIPALISLIDQSPTTASTDTPKAGPTLSIGLTSAEDEATTTPKDDALLTAATFQTSIAEVQYRSGRTTSTEYAAAVEQTFTNLLQTAPQNTTSPDLAVVNIQSAYADALMDLTSALADGTQYTPSAPTFTTDTNIQWTALTQTQNILTQLASAPHSALLSPSRLADVFIARGDTDLFRFRISMFEGAKPGWAKSGATLVANAGVFYRGARSYADKAGAMQVCAVADAKAIVAEILKEVASGQAKVKDSWRGRRGDVEKVLGQMVEEGIVGSENVDGVLGMM</sequence>